<keyword evidence="1" id="KW-1134">Transmembrane beta strand</keyword>
<keyword evidence="1 2" id="KW-0472">Membrane</keyword>
<keyword evidence="1 2" id="KW-0812">Transmembrane</keyword>
<proteinExistence type="inferred from homology"/>
<gene>
    <name evidence="4" type="ORF">FBD94_16645</name>
</gene>
<dbReference type="InterPro" id="IPR023997">
    <property type="entry name" value="TonB-dep_OMP_SusC/RagA_CS"/>
</dbReference>
<comment type="similarity">
    <text evidence="1">Belongs to the TonB-dependent receptor family.</text>
</comment>
<dbReference type="GO" id="GO:0009279">
    <property type="term" value="C:cell outer membrane"/>
    <property type="evidence" value="ECO:0007669"/>
    <property type="project" value="UniProtKB-SubCell"/>
</dbReference>
<dbReference type="InterPro" id="IPR008969">
    <property type="entry name" value="CarboxyPept-like_regulatory"/>
</dbReference>
<feature type="transmembrane region" description="Helical" evidence="2">
    <location>
        <begin position="93"/>
        <end position="113"/>
    </location>
</feature>
<evidence type="ECO:0000313" key="4">
    <source>
        <dbReference type="EMBL" id="TKC59334.1"/>
    </source>
</evidence>
<dbReference type="AlphaFoldDB" id="A0A4U1G7C7"/>
<protein>
    <recommendedName>
        <fullName evidence="3">TonB-dependent receptor plug domain-containing protein</fullName>
    </recommendedName>
</protein>
<keyword evidence="2" id="KW-1133">Transmembrane helix</keyword>
<dbReference type="PROSITE" id="PS52016">
    <property type="entry name" value="TONB_DEPENDENT_REC_3"/>
    <property type="match status" value="1"/>
</dbReference>
<accession>A0A4U1G7C7</accession>
<dbReference type="InterPro" id="IPR012910">
    <property type="entry name" value="Plug_dom"/>
</dbReference>
<dbReference type="Proteomes" id="UP000309594">
    <property type="component" value="Unassembled WGS sequence"/>
</dbReference>
<evidence type="ECO:0000256" key="1">
    <source>
        <dbReference type="PROSITE-ProRule" id="PRU01360"/>
    </source>
</evidence>
<keyword evidence="1" id="KW-0813">Transport</keyword>
<dbReference type="InterPro" id="IPR037066">
    <property type="entry name" value="Plug_dom_sf"/>
</dbReference>
<evidence type="ECO:0000259" key="3">
    <source>
        <dbReference type="Pfam" id="PF07715"/>
    </source>
</evidence>
<organism evidence="4 5">
    <name type="scientific">Pedobacter hiemivivus</name>
    <dbReference type="NCBI Taxonomy" id="2530454"/>
    <lineage>
        <taxon>Bacteria</taxon>
        <taxon>Pseudomonadati</taxon>
        <taxon>Bacteroidota</taxon>
        <taxon>Sphingobacteriia</taxon>
        <taxon>Sphingobacteriales</taxon>
        <taxon>Sphingobacteriaceae</taxon>
        <taxon>Pedobacter</taxon>
    </lineage>
</organism>
<dbReference type="EMBL" id="SWDX01000006">
    <property type="protein sequence ID" value="TKC59334.1"/>
    <property type="molecule type" value="Genomic_DNA"/>
</dbReference>
<comment type="subcellular location">
    <subcellularLocation>
        <location evidence="1">Cell outer membrane</location>
        <topology evidence="1">Multi-pass membrane protein</topology>
    </subcellularLocation>
</comment>
<dbReference type="NCBIfam" id="TIGR04057">
    <property type="entry name" value="SusC_RagA_signa"/>
    <property type="match status" value="1"/>
</dbReference>
<name>A0A4U1G7C7_9SPHI</name>
<dbReference type="SUPFAM" id="SSF49464">
    <property type="entry name" value="Carboxypeptidase regulatory domain-like"/>
    <property type="match status" value="1"/>
</dbReference>
<comment type="caution">
    <text evidence="4">The sequence shown here is derived from an EMBL/GenBank/DDBJ whole genome shotgun (WGS) entry which is preliminary data.</text>
</comment>
<dbReference type="InterPro" id="IPR039426">
    <property type="entry name" value="TonB-dep_rcpt-like"/>
</dbReference>
<sequence length="176" mass="19144">MASFETTLDAPLEVDTLTGSINDESTGNPLKGVKVRQKGFENVLAISDSAGRFKLERSAADSGVVFSFELNGYDAIESKLTDGMVIKLAPRRMIMLGAVCTVPLDLAPLYLVYSGKKSRTIDAAKLKEINPNWIEKLEVLKDAKATALYGSRAANGVILIEIKKAYAKKINFSKKD</sequence>
<dbReference type="Pfam" id="PF07715">
    <property type="entry name" value="Plug"/>
    <property type="match status" value="1"/>
</dbReference>
<reference evidence="4 5" key="1">
    <citation type="submission" date="2019-04" db="EMBL/GenBank/DDBJ databases">
        <title>Pedobacter sp. RP-1-16 sp. nov., isolated from Arctic soil.</title>
        <authorList>
            <person name="Dahal R.H."/>
            <person name="Kim D.-U."/>
        </authorList>
    </citation>
    <scope>NUCLEOTIDE SEQUENCE [LARGE SCALE GENOMIC DNA]</scope>
    <source>
        <strain evidence="4 5">RP-1-16</strain>
    </source>
</reference>
<dbReference type="Gene3D" id="2.170.130.10">
    <property type="entry name" value="TonB-dependent receptor, plug domain"/>
    <property type="match status" value="1"/>
</dbReference>
<evidence type="ECO:0000313" key="5">
    <source>
        <dbReference type="Proteomes" id="UP000309594"/>
    </source>
</evidence>
<dbReference type="SUPFAM" id="SSF56935">
    <property type="entry name" value="Porins"/>
    <property type="match status" value="1"/>
</dbReference>
<keyword evidence="1" id="KW-0998">Cell outer membrane</keyword>
<evidence type="ECO:0000256" key="2">
    <source>
        <dbReference type="SAM" id="Phobius"/>
    </source>
</evidence>
<feature type="domain" description="TonB-dependent receptor plug" evidence="3">
    <location>
        <begin position="123"/>
        <end position="157"/>
    </location>
</feature>